<evidence type="ECO:0000256" key="9">
    <source>
        <dbReference type="SAM" id="Phobius"/>
    </source>
</evidence>
<dbReference type="EMBL" id="SOJN01000022">
    <property type="protein sequence ID" value="TET47387.1"/>
    <property type="molecule type" value="Genomic_DNA"/>
</dbReference>
<evidence type="ECO:0000256" key="1">
    <source>
        <dbReference type="ARBA" id="ARBA00022475"/>
    </source>
</evidence>
<name>A0A523XI87_UNCT6</name>
<keyword evidence="8" id="KW-0175">Coiled coil</keyword>
<dbReference type="Proteomes" id="UP000315534">
    <property type="component" value="Unassembled WGS sequence"/>
</dbReference>
<keyword evidence="5" id="KW-0448">Lipopolysaccharide biosynthesis</keyword>
<keyword evidence="3 12" id="KW-0808">Transferase</keyword>
<evidence type="ECO:0000256" key="6">
    <source>
        <dbReference type="ARBA" id="ARBA00022989"/>
    </source>
</evidence>
<dbReference type="GO" id="GO:0009103">
    <property type="term" value="P:lipopolysaccharide biosynthetic process"/>
    <property type="evidence" value="ECO:0007669"/>
    <property type="project" value="UniProtKB-KW"/>
</dbReference>
<dbReference type="AlphaFoldDB" id="A0A523XI87"/>
<gene>
    <name evidence="12" type="ORF">E3J38_07840</name>
    <name evidence="11" type="ORF">E3J62_01515</name>
</gene>
<dbReference type="SUPFAM" id="SSF53448">
    <property type="entry name" value="Nucleotide-diphospho-sugar transferases"/>
    <property type="match status" value="1"/>
</dbReference>
<dbReference type="GO" id="GO:0005886">
    <property type="term" value="C:plasma membrane"/>
    <property type="evidence" value="ECO:0007669"/>
    <property type="project" value="TreeGrafter"/>
</dbReference>
<dbReference type="EMBL" id="SOIP01000451">
    <property type="protein sequence ID" value="TET78990.1"/>
    <property type="molecule type" value="Genomic_DNA"/>
</dbReference>
<evidence type="ECO:0000313" key="14">
    <source>
        <dbReference type="Proteomes" id="UP000315534"/>
    </source>
</evidence>
<keyword evidence="2" id="KW-0328">Glycosyltransferase</keyword>
<dbReference type="InterPro" id="IPR001173">
    <property type="entry name" value="Glyco_trans_2-like"/>
</dbReference>
<evidence type="ECO:0000259" key="10">
    <source>
        <dbReference type="Pfam" id="PF00535"/>
    </source>
</evidence>
<evidence type="ECO:0000313" key="11">
    <source>
        <dbReference type="EMBL" id="TET47387.1"/>
    </source>
</evidence>
<organism evidence="12 14">
    <name type="scientific">candidate division TA06 bacterium</name>
    <dbReference type="NCBI Taxonomy" id="2250710"/>
    <lineage>
        <taxon>Bacteria</taxon>
        <taxon>Bacteria division TA06</taxon>
    </lineage>
</organism>
<keyword evidence="7 9" id="KW-0472">Membrane</keyword>
<evidence type="ECO:0000256" key="5">
    <source>
        <dbReference type="ARBA" id="ARBA00022985"/>
    </source>
</evidence>
<sequence>MKLSIITPAFNEVENIPDLVEKSAEVISQQEEDWEMIIVDDGSTDGTYEVARSLMPKYPFLKVARNRTNMGKTQAILTGLACSTGRYVAVLDADLQYSPEDIPKLMEKLLEGYDLVTGWKVGKYSKRFVSSIYNWLSRRLFRVPVHDQNSVKVMNREILEELHLRKDWHRYIVALAVDKGYSVTEVKVQLYPREKGSQKYGGKGRVLIGLLDLVAVKFQISLIRKPLLLFGTVGLMSFLAGAIIGIYALYLRFIRGIGFRPLLYLVTLLILAGLSLFTVGFLAETLASLAARMERLEKKLGDRKRQSPE</sequence>
<evidence type="ECO:0000313" key="13">
    <source>
        <dbReference type="Proteomes" id="UP000315525"/>
    </source>
</evidence>
<dbReference type="InterPro" id="IPR029044">
    <property type="entry name" value="Nucleotide-diphossugar_trans"/>
</dbReference>
<feature type="domain" description="Glycosyltransferase 2-like" evidence="10">
    <location>
        <begin position="4"/>
        <end position="129"/>
    </location>
</feature>
<accession>A0A523XI87</accession>
<dbReference type="Gene3D" id="3.90.550.10">
    <property type="entry name" value="Spore Coat Polysaccharide Biosynthesis Protein SpsA, Chain A"/>
    <property type="match status" value="1"/>
</dbReference>
<feature type="transmembrane region" description="Helical" evidence="9">
    <location>
        <begin position="227"/>
        <end position="250"/>
    </location>
</feature>
<evidence type="ECO:0000256" key="7">
    <source>
        <dbReference type="ARBA" id="ARBA00023136"/>
    </source>
</evidence>
<reference evidence="13 14" key="1">
    <citation type="submission" date="2019-03" db="EMBL/GenBank/DDBJ databases">
        <title>Metabolic potential of uncultured bacteria and archaea associated with petroleum seepage in deep-sea sediments.</title>
        <authorList>
            <person name="Dong X."/>
            <person name="Hubert C."/>
        </authorList>
    </citation>
    <scope>NUCLEOTIDE SEQUENCE [LARGE SCALE GENOMIC DNA]</scope>
    <source>
        <strain evidence="12">E29_bin36</strain>
        <strain evidence="11">E44_bin18</strain>
    </source>
</reference>
<dbReference type="GO" id="GO:0016757">
    <property type="term" value="F:glycosyltransferase activity"/>
    <property type="evidence" value="ECO:0007669"/>
    <property type="project" value="UniProtKB-KW"/>
</dbReference>
<evidence type="ECO:0000256" key="4">
    <source>
        <dbReference type="ARBA" id="ARBA00022692"/>
    </source>
</evidence>
<keyword evidence="4 9" id="KW-0812">Transmembrane</keyword>
<dbReference type="PANTHER" id="PTHR48090">
    <property type="entry name" value="UNDECAPRENYL-PHOSPHATE 4-DEOXY-4-FORMAMIDO-L-ARABINOSE TRANSFERASE-RELATED"/>
    <property type="match status" value="1"/>
</dbReference>
<protein>
    <submittedName>
        <fullName evidence="12">Glycosyltransferase</fullName>
    </submittedName>
</protein>
<feature type="transmembrane region" description="Helical" evidence="9">
    <location>
        <begin position="262"/>
        <end position="289"/>
    </location>
</feature>
<evidence type="ECO:0000256" key="2">
    <source>
        <dbReference type="ARBA" id="ARBA00022676"/>
    </source>
</evidence>
<feature type="coiled-coil region" evidence="8">
    <location>
        <begin position="279"/>
        <end position="306"/>
    </location>
</feature>
<keyword evidence="1" id="KW-1003">Cell membrane</keyword>
<dbReference type="Proteomes" id="UP000315525">
    <property type="component" value="Unassembled WGS sequence"/>
</dbReference>
<evidence type="ECO:0000256" key="3">
    <source>
        <dbReference type="ARBA" id="ARBA00022679"/>
    </source>
</evidence>
<proteinExistence type="predicted"/>
<dbReference type="PANTHER" id="PTHR48090:SF3">
    <property type="entry name" value="UNDECAPRENYL-PHOSPHATE 4-DEOXY-4-FORMAMIDO-L-ARABINOSE TRANSFERASE"/>
    <property type="match status" value="1"/>
</dbReference>
<evidence type="ECO:0000313" key="12">
    <source>
        <dbReference type="EMBL" id="TET78990.1"/>
    </source>
</evidence>
<keyword evidence="6 9" id="KW-1133">Transmembrane helix</keyword>
<comment type="caution">
    <text evidence="12">The sequence shown here is derived from an EMBL/GenBank/DDBJ whole genome shotgun (WGS) entry which is preliminary data.</text>
</comment>
<dbReference type="CDD" id="cd04187">
    <property type="entry name" value="DPM1_like_bac"/>
    <property type="match status" value="1"/>
</dbReference>
<evidence type="ECO:0000256" key="8">
    <source>
        <dbReference type="SAM" id="Coils"/>
    </source>
</evidence>
<dbReference type="InterPro" id="IPR050256">
    <property type="entry name" value="Glycosyltransferase_2"/>
</dbReference>
<dbReference type="Pfam" id="PF00535">
    <property type="entry name" value="Glycos_transf_2"/>
    <property type="match status" value="1"/>
</dbReference>